<evidence type="ECO:0000256" key="4">
    <source>
        <dbReference type="RuleBase" id="RU003322"/>
    </source>
</evidence>
<dbReference type="InterPro" id="IPR043129">
    <property type="entry name" value="ATPase_NBD"/>
</dbReference>
<dbReference type="InterPro" id="IPR018181">
    <property type="entry name" value="Heat_shock_70_CS"/>
</dbReference>
<dbReference type="AlphaFoldDB" id="A0A815IKR7"/>
<dbReference type="InterPro" id="IPR013126">
    <property type="entry name" value="Hsp_70_fam"/>
</dbReference>
<evidence type="ECO:0000259" key="5">
    <source>
        <dbReference type="Pfam" id="PF13847"/>
    </source>
</evidence>
<dbReference type="Gene3D" id="3.30.30.30">
    <property type="match status" value="1"/>
</dbReference>
<dbReference type="Gene3D" id="3.30.420.40">
    <property type="match status" value="1"/>
</dbReference>
<feature type="domain" description="Methyltransferase" evidence="5">
    <location>
        <begin position="318"/>
        <end position="427"/>
    </location>
</feature>
<dbReference type="CDD" id="cd02440">
    <property type="entry name" value="AdoMet_MTases"/>
    <property type="match status" value="1"/>
</dbReference>
<protein>
    <recommendedName>
        <fullName evidence="5">Methyltransferase domain-containing protein</fullName>
    </recommendedName>
</protein>
<dbReference type="SUPFAM" id="SSF53335">
    <property type="entry name" value="S-adenosyl-L-methionine-dependent methyltransferases"/>
    <property type="match status" value="1"/>
</dbReference>
<comment type="caution">
    <text evidence="6">The sequence shown here is derived from an EMBL/GenBank/DDBJ whole genome shotgun (WGS) entry which is preliminary data.</text>
</comment>
<evidence type="ECO:0000256" key="2">
    <source>
        <dbReference type="ARBA" id="ARBA00022741"/>
    </source>
</evidence>
<organism evidence="6 7">
    <name type="scientific">Adineta steineri</name>
    <dbReference type="NCBI Taxonomy" id="433720"/>
    <lineage>
        <taxon>Eukaryota</taxon>
        <taxon>Metazoa</taxon>
        <taxon>Spiralia</taxon>
        <taxon>Gnathifera</taxon>
        <taxon>Rotifera</taxon>
        <taxon>Eurotatoria</taxon>
        <taxon>Bdelloidea</taxon>
        <taxon>Adinetida</taxon>
        <taxon>Adinetidae</taxon>
        <taxon>Adineta</taxon>
    </lineage>
</organism>
<keyword evidence="2 4" id="KW-0547">Nucleotide-binding</keyword>
<evidence type="ECO:0000313" key="6">
    <source>
        <dbReference type="EMBL" id="CAF1369738.1"/>
    </source>
</evidence>
<proteinExistence type="inferred from homology"/>
<dbReference type="EMBL" id="CAJNOG010000845">
    <property type="protein sequence ID" value="CAF1369738.1"/>
    <property type="molecule type" value="Genomic_DNA"/>
</dbReference>
<dbReference type="Pfam" id="PF00012">
    <property type="entry name" value="HSP70"/>
    <property type="match status" value="1"/>
</dbReference>
<dbReference type="PROSITE" id="PS00297">
    <property type="entry name" value="HSP70_1"/>
    <property type="match status" value="1"/>
</dbReference>
<evidence type="ECO:0000256" key="1">
    <source>
        <dbReference type="ARBA" id="ARBA00007381"/>
    </source>
</evidence>
<dbReference type="GO" id="GO:0005524">
    <property type="term" value="F:ATP binding"/>
    <property type="evidence" value="ECO:0007669"/>
    <property type="project" value="UniProtKB-KW"/>
</dbReference>
<dbReference type="PANTHER" id="PTHR19375">
    <property type="entry name" value="HEAT SHOCK PROTEIN 70KDA"/>
    <property type="match status" value="1"/>
</dbReference>
<dbReference type="InterPro" id="IPR025714">
    <property type="entry name" value="Methyltranfer_dom"/>
</dbReference>
<dbReference type="SUPFAM" id="SSF53067">
    <property type="entry name" value="Actin-like ATPase domain"/>
    <property type="match status" value="1"/>
</dbReference>
<dbReference type="FunFam" id="3.30.30.30:FF:000003">
    <property type="entry name" value="Heat shock protein 9"/>
    <property type="match status" value="1"/>
</dbReference>
<dbReference type="Pfam" id="PF13847">
    <property type="entry name" value="Methyltransf_31"/>
    <property type="match status" value="1"/>
</dbReference>
<name>A0A815IKR7_9BILA</name>
<evidence type="ECO:0000256" key="3">
    <source>
        <dbReference type="ARBA" id="ARBA00022840"/>
    </source>
</evidence>
<dbReference type="Proteomes" id="UP000663845">
    <property type="component" value="Unassembled WGS sequence"/>
</dbReference>
<accession>A0A815IKR7</accession>
<dbReference type="PRINTS" id="PR00301">
    <property type="entry name" value="HEATSHOCK70"/>
</dbReference>
<dbReference type="FunFam" id="3.30.420.40:FF:000004">
    <property type="entry name" value="Molecular chaperone DnaK"/>
    <property type="match status" value="1"/>
</dbReference>
<evidence type="ECO:0000313" key="7">
    <source>
        <dbReference type="Proteomes" id="UP000663845"/>
    </source>
</evidence>
<reference evidence="6" key="1">
    <citation type="submission" date="2021-02" db="EMBL/GenBank/DDBJ databases">
        <authorList>
            <person name="Nowell W R."/>
        </authorList>
    </citation>
    <scope>NUCLEOTIDE SEQUENCE</scope>
</reference>
<keyword evidence="3 4" id="KW-0067">ATP-binding</keyword>
<dbReference type="Gene3D" id="3.40.50.150">
    <property type="entry name" value="Vaccinia Virus protein VP39"/>
    <property type="match status" value="1"/>
</dbReference>
<comment type="similarity">
    <text evidence="1 4">Belongs to the heat shock protein 70 family.</text>
</comment>
<dbReference type="GO" id="GO:0140662">
    <property type="term" value="F:ATP-dependent protein folding chaperone"/>
    <property type="evidence" value="ECO:0007669"/>
    <property type="project" value="InterPro"/>
</dbReference>
<dbReference type="InterPro" id="IPR029063">
    <property type="entry name" value="SAM-dependent_MTases_sf"/>
</dbReference>
<gene>
    <name evidence="6" type="ORF">JYZ213_LOCUS36056</name>
</gene>
<sequence>MFVQKRVFNACLKHLTPRINHEQSSIIRATIQAQSIRNKSDSKDVSKASGGGGKVKGHIIGIDLGTTNSCVAIMEGKSPKVLENAEGMRTTPSVVAFSKDNERLVGMPAKRQAVTNPQNTFYATKRLIGRKFNDDEVKKEMQSVSFKIVRASNGDAWVDANGKTYSPSQIGAFVLVKMKETAENYYGSPVKNAVVTVPAYFNDSQRQATKDAGQIAGLNVLRVVNEPTAAALAYGLEQTNDKIKSIRPSMPTSQKPIDKCRVCFMTFPKHNCNHWLLIAMSEQAVRIASCCLHDPKHFFIQIAQTEHRLKLAQIWSIQPGSNVLEIGCGQGDCTAVLASLVGSSGHVTGIDPGDLSYGAPYTLGQAQEHLKNSQLGAQITFKQTEVQQFLADDRSMKYDVAVLAHSIWYFASPYILQDMLQALKGRVHRVCIAEYALSTTSNSAFPHVLSVLAQNTLFLRDSTWTTNIRILLSPMAISEIIKKIGFHLVTSTILTPAEDLLDGEWETNIVLSNDFLQAVNQKVVHINEQVTICAMRDAMISAIETLKLQNKKISTMDVWTAVFSVTV</sequence>